<dbReference type="InterPro" id="IPR043502">
    <property type="entry name" value="DNA/RNA_pol_sf"/>
</dbReference>
<dbReference type="InterPro" id="IPR008686">
    <property type="entry name" value="RNA_pol_mitovir"/>
</dbReference>
<dbReference type="AlphaFoldDB" id="A0A2V0RBV6"/>
<comment type="caution">
    <text evidence="1">The sequence shown here is derived from an EMBL/GenBank/DDBJ whole genome shotgun (WGS) entry which is preliminary data.</text>
</comment>
<reference evidence="1" key="1">
    <citation type="submission" date="2017-04" db="EMBL/GenBank/DDBJ databases">
        <title>Unveiling RNA virosphere associated with marine microorganisms.</title>
        <authorList>
            <person name="Urayama S."/>
            <person name="Takaki Y."/>
            <person name="Nishi S."/>
            <person name="Yoshida Y."/>
            <person name="Deguchi S."/>
            <person name="Takai K."/>
            <person name="Nunoura T."/>
        </authorList>
    </citation>
    <scope>NUCLEOTIDE SEQUENCE</scope>
</reference>
<evidence type="ECO:0000313" key="1">
    <source>
        <dbReference type="EMBL" id="GBH22567.1"/>
    </source>
</evidence>
<name>A0A2V0RBV6_9ZZZZ</name>
<dbReference type="Pfam" id="PF05919">
    <property type="entry name" value="Mitovir_RNA_pol"/>
    <property type="match status" value="1"/>
</dbReference>
<organism evidence="1">
    <name type="scientific">viral metagenome</name>
    <dbReference type="NCBI Taxonomy" id="1070528"/>
    <lineage>
        <taxon>unclassified sequences</taxon>
        <taxon>metagenomes</taxon>
        <taxon>organismal metagenomes</taxon>
    </lineage>
</organism>
<accession>A0A2V0RBV6</accession>
<protein>
    <submittedName>
        <fullName evidence="1">RdRp</fullName>
    </submittedName>
</protein>
<sequence>MGPSIITSHLCALAIYSNKELFKIFKEYCRKTSSVDIYMQFHHCIDLCIVNVGNLYLLITGKLSLFAEPAGKTRLFAICNFWVQSALKPFHNCLMETLKLFKSDGTFDQIGQFNRILLETKGLKTYCFDLSKATDRFPIRLQQVLLEVIVDAEYAKL</sequence>
<dbReference type="EMBL" id="BDQC01000165">
    <property type="protein sequence ID" value="GBH22567.1"/>
    <property type="molecule type" value="Genomic_RNA"/>
</dbReference>
<proteinExistence type="predicted"/>
<dbReference type="SUPFAM" id="SSF56672">
    <property type="entry name" value="DNA/RNA polymerases"/>
    <property type="match status" value="1"/>
</dbReference>